<comment type="caution">
    <text evidence="2">The sequence shown here is derived from an EMBL/GenBank/DDBJ whole genome shotgun (WGS) entry which is preliminary data.</text>
</comment>
<feature type="compositionally biased region" description="Basic and acidic residues" evidence="1">
    <location>
        <begin position="1"/>
        <end position="56"/>
    </location>
</feature>
<sequence length="80" mass="8603">MDFKSLTDKAKGLLGKHDDKVDQALDKAGEAAKKKFAGHDEQIDKVVGKAKEHDWDGTGEGGQQPPPEGGQQPPAENRPQ</sequence>
<dbReference type="InterPro" id="IPR028037">
    <property type="entry name" value="Antitoxin_Rv0909/MT0933"/>
</dbReference>
<protein>
    <recommendedName>
        <fullName evidence="4">Antitoxin</fullName>
    </recommendedName>
</protein>
<proteinExistence type="predicted"/>
<organism evidence="2 3">
    <name type="scientific">Pseudonocardia eucalypti</name>
    <dbReference type="NCBI Taxonomy" id="648755"/>
    <lineage>
        <taxon>Bacteria</taxon>
        <taxon>Bacillati</taxon>
        <taxon>Actinomycetota</taxon>
        <taxon>Actinomycetes</taxon>
        <taxon>Pseudonocardiales</taxon>
        <taxon>Pseudonocardiaceae</taxon>
        <taxon>Pseudonocardia</taxon>
    </lineage>
</organism>
<accession>A0ABP9PDS5</accession>
<evidence type="ECO:0008006" key="4">
    <source>
        <dbReference type="Google" id="ProtNLM"/>
    </source>
</evidence>
<gene>
    <name evidence="2" type="ORF">GCM10023321_02150</name>
</gene>
<dbReference type="EMBL" id="BAABJP010000001">
    <property type="protein sequence ID" value="GAA5144983.1"/>
    <property type="molecule type" value="Genomic_DNA"/>
</dbReference>
<reference evidence="3" key="1">
    <citation type="journal article" date="2019" name="Int. J. Syst. Evol. Microbiol.">
        <title>The Global Catalogue of Microorganisms (GCM) 10K type strain sequencing project: providing services to taxonomists for standard genome sequencing and annotation.</title>
        <authorList>
            <consortium name="The Broad Institute Genomics Platform"/>
            <consortium name="The Broad Institute Genome Sequencing Center for Infectious Disease"/>
            <person name="Wu L."/>
            <person name="Ma J."/>
        </authorList>
    </citation>
    <scope>NUCLEOTIDE SEQUENCE [LARGE SCALE GENOMIC DNA]</scope>
    <source>
        <strain evidence="3">JCM 18303</strain>
    </source>
</reference>
<dbReference type="Proteomes" id="UP001428817">
    <property type="component" value="Unassembled WGS sequence"/>
</dbReference>
<feature type="region of interest" description="Disordered" evidence="1">
    <location>
        <begin position="1"/>
        <end position="80"/>
    </location>
</feature>
<dbReference type="Pfam" id="PF14013">
    <property type="entry name" value="MT0933_antitox"/>
    <property type="match status" value="1"/>
</dbReference>
<dbReference type="RefSeq" id="WP_185058504.1">
    <property type="nucleotide sequence ID" value="NZ_BAABJP010000001.1"/>
</dbReference>
<name>A0ABP9PDS5_9PSEU</name>
<evidence type="ECO:0000313" key="2">
    <source>
        <dbReference type="EMBL" id="GAA5144983.1"/>
    </source>
</evidence>
<evidence type="ECO:0000313" key="3">
    <source>
        <dbReference type="Proteomes" id="UP001428817"/>
    </source>
</evidence>
<keyword evidence="3" id="KW-1185">Reference proteome</keyword>
<evidence type="ECO:0000256" key="1">
    <source>
        <dbReference type="SAM" id="MobiDB-lite"/>
    </source>
</evidence>